<evidence type="ECO:0000256" key="1">
    <source>
        <dbReference type="SAM" id="MobiDB-lite"/>
    </source>
</evidence>
<keyword evidence="3" id="KW-1185">Reference proteome</keyword>
<sequence length="72" mass="8459">MSITRHYANTNNRDNDDTLQQKHIEAKEDSIDRLKVEREVQREFDRNNSQAYSGRMVHPREGNYKSGNEPAP</sequence>
<feature type="region of interest" description="Disordered" evidence="1">
    <location>
        <begin position="41"/>
        <end position="72"/>
    </location>
</feature>
<accession>A0A371GXQ1</accession>
<feature type="non-terminal residue" evidence="2">
    <location>
        <position position="1"/>
    </location>
</feature>
<dbReference type="Proteomes" id="UP000257109">
    <property type="component" value="Unassembled WGS sequence"/>
</dbReference>
<protein>
    <submittedName>
        <fullName evidence="2">Uncharacterized protein</fullName>
    </submittedName>
</protein>
<dbReference type="AlphaFoldDB" id="A0A371GXQ1"/>
<gene>
    <name evidence="2" type="ORF">CR513_22303</name>
</gene>
<dbReference type="EMBL" id="QJKJ01004183">
    <property type="protein sequence ID" value="RDX95213.1"/>
    <property type="molecule type" value="Genomic_DNA"/>
</dbReference>
<comment type="caution">
    <text evidence="2">The sequence shown here is derived from an EMBL/GenBank/DDBJ whole genome shotgun (WGS) entry which is preliminary data.</text>
</comment>
<reference evidence="2" key="1">
    <citation type="submission" date="2018-05" db="EMBL/GenBank/DDBJ databases">
        <title>Draft genome of Mucuna pruriens seed.</title>
        <authorList>
            <person name="Nnadi N.E."/>
            <person name="Vos R."/>
            <person name="Hasami M.H."/>
            <person name="Devisetty U.K."/>
            <person name="Aguiy J.C."/>
        </authorList>
    </citation>
    <scope>NUCLEOTIDE SEQUENCE [LARGE SCALE GENOMIC DNA]</scope>
    <source>
        <strain evidence="2">JCA_2017</strain>
    </source>
</reference>
<proteinExistence type="predicted"/>
<evidence type="ECO:0000313" key="2">
    <source>
        <dbReference type="EMBL" id="RDX95213.1"/>
    </source>
</evidence>
<name>A0A371GXQ1_MUCPR</name>
<feature type="region of interest" description="Disordered" evidence="1">
    <location>
        <begin position="1"/>
        <end position="20"/>
    </location>
</feature>
<evidence type="ECO:0000313" key="3">
    <source>
        <dbReference type="Proteomes" id="UP000257109"/>
    </source>
</evidence>
<organism evidence="2 3">
    <name type="scientific">Mucuna pruriens</name>
    <name type="common">Velvet bean</name>
    <name type="synonym">Dolichos pruriens</name>
    <dbReference type="NCBI Taxonomy" id="157652"/>
    <lineage>
        <taxon>Eukaryota</taxon>
        <taxon>Viridiplantae</taxon>
        <taxon>Streptophyta</taxon>
        <taxon>Embryophyta</taxon>
        <taxon>Tracheophyta</taxon>
        <taxon>Spermatophyta</taxon>
        <taxon>Magnoliopsida</taxon>
        <taxon>eudicotyledons</taxon>
        <taxon>Gunneridae</taxon>
        <taxon>Pentapetalae</taxon>
        <taxon>rosids</taxon>
        <taxon>fabids</taxon>
        <taxon>Fabales</taxon>
        <taxon>Fabaceae</taxon>
        <taxon>Papilionoideae</taxon>
        <taxon>50 kb inversion clade</taxon>
        <taxon>NPAAA clade</taxon>
        <taxon>indigoferoid/millettioid clade</taxon>
        <taxon>Phaseoleae</taxon>
        <taxon>Mucuna</taxon>
    </lineage>
</organism>
<feature type="compositionally biased region" description="Polar residues" evidence="1">
    <location>
        <begin position="1"/>
        <end position="12"/>
    </location>
</feature>